<comment type="pathway">
    <text evidence="1">Carotenoid biosynthesis; phytoene biosynthesis.</text>
</comment>
<dbReference type="SUPFAM" id="SSF48576">
    <property type="entry name" value="Terpenoid synthases"/>
    <property type="match status" value="1"/>
</dbReference>
<dbReference type="GO" id="GO:0008299">
    <property type="term" value="P:isoprenoid biosynthetic process"/>
    <property type="evidence" value="ECO:0007669"/>
    <property type="project" value="UniProtKB-ARBA"/>
</dbReference>
<dbReference type="UniPathway" id="UPA00799"/>
<dbReference type="SFLD" id="SFLDS00005">
    <property type="entry name" value="Isoprenoid_Synthase_Type_I"/>
    <property type="match status" value="1"/>
</dbReference>
<dbReference type="InterPro" id="IPR002060">
    <property type="entry name" value="Squ/phyt_synthse"/>
</dbReference>
<dbReference type="InterPro" id="IPR019845">
    <property type="entry name" value="Squalene/phytoene_synthase_CS"/>
</dbReference>
<reference evidence="3 4" key="1">
    <citation type="submission" date="2017-10" db="EMBL/GenBank/DDBJ databases">
        <title>Sequencing the genomes of 1000 actinobacteria strains.</title>
        <authorList>
            <person name="Klenk H.-P."/>
        </authorList>
    </citation>
    <scope>NUCLEOTIDE SEQUENCE [LARGE SCALE GENOMIC DNA]</scope>
    <source>
        <strain evidence="3 4">DSM 21863</strain>
    </source>
</reference>
<proteinExistence type="predicted"/>
<comment type="caution">
    <text evidence="3">The sequence shown here is derived from an EMBL/GenBank/DDBJ whole genome shotgun (WGS) entry which is preliminary data.</text>
</comment>
<dbReference type="SFLD" id="SFLDG01212">
    <property type="entry name" value="Phytoene_synthase_like"/>
    <property type="match status" value="1"/>
</dbReference>
<dbReference type="InterPro" id="IPR008949">
    <property type="entry name" value="Isoprenoid_synthase_dom_sf"/>
</dbReference>
<dbReference type="EMBL" id="PDJJ01000001">
    <property type="protein sequence ID" value="PFG41830.1"/>
    <property type="molecule type" value="Genomic_DNA"/>
</dbReference>
<keyword evidence="4" id="KW-1185">Reference proteome</keyword>
<dbReference type="PROSITE" id="PS01045">
    <property type="entry name" value="SQUALEN_PHYTOEN_SYN_2"/>
    <property type="match status" value="1"/>
</dbReference>
<dbReference type="Pfam" id="PF00494">
    <property type="entry name" value="SQS_PSY"/>
    <property type="match status" value="1"/>
</dbReference>
<dbReference type="Gene3D" id="1.10.600.10">
    <property type="entry name" value="Farnesyl Diphosphate Synthase"/>
    <property type="match status" value="1"/>
</dbReference>
<dbReference type="SFLD" id="SFLDG01018">
    <property type="entry name" value="Squalene/Phytoene_Synthase_Lik"/>
    <property type="match status" value="1"/>
</dbReference>
<dbReference type="PANTHER" id="PTHR31480">
    <property type="entry name" value="BIFUNCTIONAL LYCOPENE CYCLASE/PHYTOENE SYNTHASE"/>
    <property type="match status" value="1"/>
</dbReference>
<dbReference type="AlphaFoldDB" id="A0A2A9EU60"/>
<sequence length="294" mass="31825">MTATRPTTGADPRAGAYDAAAARVARAVVDEYSTSFGWACRLLGPDARDHVRAVYALVRVADEVVDDVDASLTTEERTALLDAYERETAAAVARGHSTDLVVHGFARTARRFGIDAELIDPFFASMRTDLTVREHDAESMAVYVHGSAEVVGLMCLRVFVGGDDDAYAHLAPGAARLGAAFQKVNFLRDLADDLDDRGRAYFPGVHGDLDDATRDVLLDDVDADLAAASAAIDGLPRSSRLAVRVAHDLFAELSRRLRATPAAELRRRRVRVPDAVKARLVAAAVLRERVRRSS</sequence>
<dbReference type="Proteomes" id="UP000224130">
    <property type="component" value="Unassembled WGS sequence"/>
</dbReference>
<dbReference type="GO" id="GO:0004311">
    <property type="term" value="F:geranylgeranyl diphosphate synthase activity"/>
    <property type="evidence" value="ECO:0007669"/>
    <property type="project" value="InterPro"/>
</dbReference>
<accession>A0A2A9EU60</accession>
<protein>
    <submittedName>
        <fullName evidence="3">Phytoene/squalene synthetase</fullName>
    </submittedName>
</protein>
<evidence type="ECO:0000256" key="1">
    <source>
        <dbReference type="ARBA" id="ARBA00004684"/>
    </source>
</evidence>
<organism evidence="3 4">
    <name type="scientific">Isoptericola jiangsuensis</name>
    <dbReference type="NCBI Taxonomy" id="548579"/>
    <lineage>
        <taxon>Bacteria</taxon>
        <taxon>Bacillati</taxon>
        <taxon>Actinomycetota</taxon>
        <taxon>Actinomycetes</taxon>
        <taxon>Micrococcales</taxon>
        <taxon>Promicromonosporaceae</taxon>
        <taxon>Isoptericola</taxon>
    </lineage>
</organism>
<evidence type="ECO:0000313" key="4">
    <source>
        <dbReference type="Proteomes" id="UP000224130"/>
    </source>
</evidence>
<name>A0A2A9EU60_9MICO</name>
<evidence type="ECO:0000256" key="2">
    <source>
        <dbReference type="ARBA" id="ARBA00022679"/>
    </source>
</evidence>
<keyword evidence="2" id="KW-0808">Transferase</keyword>
<gene>
    <name evidence="3" type="ORF">ATJ88_0473</name>
</gene>
<evidence type="ECO:0000313" key="3">
    <source>
        <dbReference type="EMBL" id="PFG41830.1"/>
    </source>
</evidence>
<dbReference type="RefSeq" id="WP_098462435.1">
    <property type="nucleotide sequence ID" value="NZ_PDJJ01000001.1"/>
</dbReference>
<dbReference type="InterPro" id="IPR044843">
    <property type="entry name" value="Trans_IPPS_bact-type"/>
</dbReference>
<dbReference type="OrthoDB" id="9807580at2"/>